<name>A0A059FN37_9PROT</name>
<organism evidence="9 10">
    <name type="scientific">Hyphomonas hirschiana VP5</name>
    <dbReference type="NCBI Taxonomy" id="1280951"/>
    <lineage>
        <taxon>Bacteria</taxon>
        <taxon>Pseudomonadati</taxon>
        <taxon>Pseudomonadota</taxon>
        <taxon>Alphaproteobacteria</taxon>
        <taxon>Hyphomonadales</taxon>
        <taxon>Hyphomonadaceae</taxon>
        <taxon>Hyphomonas</taxon>
    </lineage>
</organism>
<dbReference type="InterPro" id="IPR010211">
    <property type="entry name" value="Redox-sen_tscrpt-act_SoxR"/>
</dbReference>
<dbReference type="PRINTS" id="PR00040">
    <property type="entry name" value="HTHMERR"/>
</dbReference>
<dbReference type="NCBIfam" id="TIGR01950">
    <property type="entry name" value="SoxR"/>
    <property type="match status" value="1"/>
</dbReference>
<dbReference type="InterPro" id="IPR000551">
    <property type="entry name" value="MerR-type_HTH_dom"/>
</dbReference>
<dbReference type="InterPro" id="IPR015358">
    <property type="entry name" value="Tscrpt_reg_MerR_DNA-bd"/>
</dbReference>
<accession>A0A059FN37</accession>
<feature type="domain" description="HTH merR-type" evidence="8">
    <location>
        <begin position="8"/>
        <end position="76"/>
    </location>
</feature>
<keyword evidence="10" id="KW-1185">Reference proteome</keyword>
<dbReference type="SUPFAM" id="SSF46955">
    <property type="entry name" value="Putative DNA-binding domain"/>
    <property type="match status" value="1"/>
</dbReference>
<evidence type="ECO:0000259" key="8">
    <source>
        <dbReference type="PROSITE" id="PS50937"/>
    </source>
</evidence>
<evidence type="ECO:0000256" key="1">
    <source>
        <dbReference type="ARBA" id="ARBA00022714"/>
    </source>
</evidence>
<keyword evidence="3" id="KW-0408">Iron</keyword>
<comment type="caution">
    <text evidence="9">The sequence shown here is derived from an EMBL/GenBank/DDBJ whole genome shotgun (WGS) entry which is preliminary data.</text>
</comment>
<reference evidence="9 10" key="1">
    <citation type="submission" date="2013-04" db="EMBL/GenBank/DDBJ databases">
        <title>Hyphomonas hirschiana VP5 Genome Sequencing.</title>
        <authorList>
            <person name="Lai Q."/>
            <person name="Shao Z."/>
        </authorList>
    </citation>
    <scope>NUCLEOTIDE SEQUENCE [LARGE SCALE GENOMIC DNA]</scope>
    <source>
        <strain evidence="9 10">VP5</strain>
    </source>
</reference>
<dbReference type="Pfam" id="PF00376">
    <property type="entry name" value="MerR"/>
    <property type="match status" value="1"/>
</dbReference>
<dbReference type="PATRIC" id="fig|1280951.3.peg.2368"/>
<keyword evidence="6" id="KW-0238">DNA-binding</keyword>
<sequence length="151" mass="16620">MSLKHSDILTIGELAARTGVAVSALRYYEERGLVRSLRAKGQHRRFLRSDIRRVSFIRIAQSLGLTIEDVAQAFAALPEGRTPTAADWRAISGDIRGVLDRKIAELENMRDKLDNCIGCGCLSLKRCALYNAGDEAGKTGTGPRFIFRDGP</sequence>
<evidence type="ECO:0000256" key="7">
    <source>
        <dbReference type="ARBA" id="ARBA00023163"/>
    </source>
</evidence>
<dbReference type="GO" id="GO:0003700">
    <property type="term" value="F:DNA-binding transcription factor activity"/>
    <property type="evidence" value="ECO:0007669"/>
    <property type="project" value="InterPro"/>
</dbReference>
<dbReference type="GO" id="GO:0046872">
    <property type="term" value="F:metal ion binding"/>
    <property type="evidence" value="ECO:0007669"/>
    <property type="project" value="UniProtKB-KW"/>
</dbReference>
<evidence type="ECO:0000256" key="6">
    <source>
        <dbReference type="ARBA" id="ARBA00023125"/>
    </source>
</evidence>
<keyword evidence="2" id="KW-0479">Metal-binding</keyword>
<keyword evidence="7" id="KW-0804">Transcription</keyword>
<evidence type="ECO:0000256" key="4">
    <source>
        <dbReference type="ARBA" id="ARBA00023014"/>
    </source>
</evidence>
<dbReference type="EMBL" id="ARYI01000010">
    <property type="protein sequence ID" value="KCZ91903.1"/>
    <property type="molecule type" value="Genomic_DNA"/>
</dbReference>
<dbReference type="InterPro" id="IPR009061">
    <property type="entry name" value="DNA-bd_dom_put_sf"/>
</dbReference>
<evidence type="ECO:0000313" key="10">
    <source>
        <dbReference type="Proteomes" id="UP000025061"/>
    </source>
</evidence>
<dbReference type="InterPro" id="IPR047057">
    <property type="entry name" value="MerR_fam"/>
</dbReference>
<dbReference type="PANTHER" id="PTHR30204:SF0">
    <property type="entry name" value="REDOX-SENSITIVE TRANSCRIPTIONAL ACTIVATOR SOXR"/>
    <property type="match status" value="1"/>
</dbReference>
<dbReference type="Gene3D" id="1.10.1660.10">
    <property type="match status" value="1"/>
</dbReference>
<dbReference type="PROSITE" id="PS50937">
    <property type="entry name" value="HTH_MERR_2"/>
    <property type="match status" value="1"/>
</dbReference>
<dbReference type="GO" id="GO:0003677">
    <property type="term" value="F:DNA binding"/>
    <property type="evidence" value="ECO:0007669"/>
    <property type="project" value="UniProtKB-KW"/>
</dbReference>
<dbReference type="SMART" id="SM00422">
    <property type="entry name" value="HTH_MERR"/>
    <property type="match status" value="1"/>
</dbReference>
<keyword evidence="5" id="KW-0805">Transcription regulation</keyword>
<dbReference type="RefSeq" id="WP_011648394.1">
    <property type="nucleotide sequence ID" value="NZ_ARYI01000010.1"/>
</dbReference>
<dbReference type="GO" id="GO:0006979">
    <property type="term" value="P:response to oxidative stress"/>
    <property type="evidence" value="ECO:0007669"/>
    <property type="project" value="InterPro"/>
</dbReference>
<dbReference type="CDD" id="cd01110">
    <property type="entry name" value="HTH_SoxR"/>
    <property type="match status" value="1"/>
</dbReference>
<dbReference type="GO" id="GO:0051537">
    <property type="term" value="F:2 iron, 2 sulfur cluster binding"/>
    <property type="evidence" value="ECO:0007669"/>
    <property type="project" value="UniProtKB-KW"/>
</dbReference>
<evidence type="ECO:0000256" key="5">
    <source>
        <dbReference type="ARBA" id="ARBA00023015"/>
    </source>
</evidence>
<keyword evidence="4" id="KW-0411">Iron-sulfur</keyword>
<dbReference type="PROSITE" id="PS00552">
    <property type="entry name" value="HTH_MERR_1"/>
    <property type="match status" value="1"/>
</dbReference>
<evidence type="ECO:0000256" key="3">
    <source>
        <dbReference type="ARBA" id="ARBA00023004"/>
    </source>
</evidence>
<dbReference type="PANTHER" id="PTHR30204">
    <property type="entry name" value="REDOX-CYCLING DRUG-SENSING TRANSCRIPTIONAL ACTIVATOR SOXR"/>
    <property type="match status" value="1"/>
</dbReference>
<gene>
    <name evidence="9" type="ORF">HHI_11759</name>
</gene>
<dbReference type="AlphaFoldDB" id="A0A059FN37"/>
<protein>
    <submittedName>
        <fullName evidence="9">Redox-sensitive transcriptional activator SoxR</fullName>
    </submittedName>
</protein>
<evidence type="ECO:0000313" key="9">
    <source>
        <dbReference type="EMBL" id="KCZ91903.1"/>
    </source>
</evidence>
<keyword evidence="1" id="KW-0001">2Fe-2S</keyword>
<dbReference type="Proteomes" id="UP000025061">
    <property type="component" value="Unassembled WGS sequence"/>
</dbReference>
<dbReference type="Pfam" id="PF09278">
    <property type="entry name" value="MerR-DNA-bind"/>
    <property type="match status" value="1"/>
</dbReference>
<evidence type="ECO:0000256" key="2">
    <source>
        <dbReference type="ARBA" id="ARBA00022723"/>
    </source>
</evidence>
<proteinExistence type="predicted"/>